<dbReference type="Proteomes" id="UP000516437">
    <property type="component" value="Chromosome 3"/>
</dbReference>
<keyword evidence="3" id="KW-0408">Iron</keyword>
<accession>A0A6A1W1V3</accession>
<dbReference type="PANTHER" id="PTHR47991">
    <property type="entry name" value="OXOGLUTARATE/IRON-DEPENDENT DIOXYGENASE"/>
    <property type="match status" value="1"/>
</dbReference>
<protein>
    <recommendedName>
        <fullName evidence="4">Fe2OG dioxygenase domain-containing protein</fullName>
    </recommendedName>
</protein>
<reference evidence="5 6" key="1">
    <citation type="journal article" date="2019" name="Plant Biotechnol. J.">
        <title>The red bayberry genome and genetic basis of sex determination.</title>
        <authorList>
            <person name="Jia H.M."/>
            <person name="Jia H.J."/>
            <person name="Cai Q.L."/>
            <person name="Wang Y."/>
            <person name="Zhao H.B."/>
            <person name="Yang W.F."/>
            <person name="Wang G.Y."/>
            <person name="Li Y.H."/>
            <person name="Zhan D.L."/>
            <person name="Shen Y.T."/>
            <person name="Niu Q.F."/>
            <person name="Chang L."/>
            <person name="Qiu J."/>
            <person name="Zhao L."/>
            <person name="Xie H.B."/>
            <person name="Fu W.Y."/>
            <person name="Jin J."/>
            <person name="Li X.W."/>
            <person name="Jiao Y."/>
            <person name="Zhou C.C."/>
            <person name="Tu T."/>
            <person name="Chai C.Y."/>
            <person name="Gao J.L."/>
            <person name="Fan L.J."/>
            <person name="van de Weg E."/>
            <person name="Wang J.Y."/>
            <person name="Gao Z.S."/>
        </authorList>
    </citation>
    <scope>NUCLEOTIDE SEQUENCE [LARGE SCALE GENOMIC DNA]</scope>
    <source>
        <tissue evidence="5">Leaves</tissue>
    </source>
</reference>
<keyword evidence="6" id="KW-1185">Reference proteome</keyword>
<dbReference type="InterPro" id="IPR044861">
    <property type="entry name" value="IPNS-like_FE2OG_OXY"/>
</dbReference>
<comment type="caution">
    <text evidence="5">The sequence shown here is derived from an EMBL/GenBank/DDBJ whole genome shotgun (WGS) entry which is preliminary data.</text>
</comment>
<dbReference type="PROSITE" id="PS51471">
    <property type="entry name" value="FE2OG_OXY"/>
    <property type="match status" value="1"/>
</dbReference>
<dbReference type="GO" id="GO:0046872">
    <property type="term" value="F:metal ion binding"/>
    <property type="evidence" value="ECO:0007669"/>
    <property type="project" value="UniProtKB-KW"/>
</dbReference>
<keyword evidence="1" id="KW-0479">Metal-binding</keyword>
<evidence type="ECO:0000313" key="6">
    <source>
        <dbReference type="Proteomes" id="UP000516437"/>
    </source>
</evidence>
<dbReference type="InterPro" id="IPR050295">
    <property type="entry name" value="Plant_2OG-oxidoreductases"/>
</dbReference>
<dbReference type="InterPro" id="IPR027443">
    <property type="entry name" value="IPNS-like_sf"/>
</dbReference>
<dbReference type="SUPFAM" id="SSF51197">
    <property type="entry name" value="Clavaminate synthase-like"/>
    <property type="match status" value="1"/>
</dbReference>
<evidence type="ECO:0000313" key="5">
    <source>
        <dbReference type="EMBL" id="KAB1219182.1"/>
    </source>
</evidence>
<name>A0A6A1W1V3_9ROSI</name>
<dbReference type="Gene3D" id="2.60.120.330">
    <property type="entry name" value="B-lactam Antibiotic, Isopenicillin N Synthase, Chain"/>
    <property type="match status" value="1"/>
</dbReference>
<organism evidence="5 6">
    <name type="scientific">Morella rubra</name>
    <name type="common">Chinese bayberry</name>
    <dbReference type="NCBI Taxonomy" id="262757"/>
    <lineage>
        <taxon>Eukaryota</taxon>
        <taxon>Viridiplantae</taxon>
        <taxon>Streptophyta</taxon>
        <taxon>Embryophyta</taxon>
        <taxon>Tracheophyta</taxon>
        <taxon>Spermatophyta</taxon>
        <taxon>Magnoliopsida</taxon>
        <taxon>eudicotyledons</taxon>
        <taxon>Gunneridae</taxon>
        <taxon>Pentapetalae</taxon>
        <taxon>rosids</taxon>
        <taxon>fabids</taxon>
        <taxon>Fagales</taxon>
        <taxon>Myricaceae</taxon>
        <taxon>Morella</taxon>
    </lineage>
</organism>
<dbReference type="EMBL" id="RXIC02000021">
    <property type="protein sequence ID" value="KAB1219182.1"/>
    <property type="molecule type" value="Genomic_DNA"/>
</dbReference>
<dbReference type="Pfam" id="PF03171">
    <property type="entry name" value="2OG-FeII_Oxy"/>
    <property type="match status" value="1"/>
</dbReference>
<evidence type="ECO:0000256" key="1">
    <source>
        <dbReference type="ARBA" id="ARBA00022723"/>
    </source>
</evidence>
<dbReference type="OrthoDB" id="288590at2759"/>
<evidence type="ECO:0000256" key="2">
    <source>
        <dbReference type="ARBA" id="ARBA00022896"/>
    </source>
</evidence>
<evidence type="ECO:0000256" key="3">
    <source>
        <dbReference type="ARBA" id="ARBA00023004"/>
    </source>
</evidence>
<feature type="domain" description="Fe2OG dioxygenase" evidence="4">
    <location>
        <begin position="5"/>
        <end position="105"/>
    </location>
</feature>
<sequence length="119" mass="13219">MGCGDGLYVLGHCYPECPEPDLTLGLSRHTNSAFLTVVLQDQMGGLQVLHENRWVNVLPISGSLIINLGDVMQLISNDKFKSVFHRVIAQNVGPRISVACLFLQDTFRPRDNPQAVWTN</sequence>
<dbReference type="AlphaFoldDB" id="A0A6A1W1V3"/>
<evidence type="ECO:0000259" key="4">
    <source>
        <dbReference type="PROSITE" id="PS51471"/>
    </source>
</evidence>
<dbReference type="GO" id="GO:0031418">
    <property type="term" value="F:L-ascorbic acid binding"/>
    <property type="evidence" value="ECO:0007669"/>
    <property type="project" value="UniProtKB-KW"/>
</dbReference>
<proteinExistence type="predicted"/>
<keyword evidence="2" id="KW-0847">Vitamin C</keyword>
<dbReference type="InterPro" id="IPR005123">
    <property type="entry name" value="Oxoglu/Fe-dep_dioxygenase_dom"/>
</dbReference>
<gene>
    <name evidence="5" type="ORF">CJ030_MR3G008351</name>
</gene>